<gene>
    <name evidence="2" type="ORF">TsocGM_21805</name>
</gene>
<organism evidence="2 3">
    <name type="scientific">Tautonia sociabilis</name>
    <dbReference type="NCBI Taxonomy" id="2080755"/>
    <lineage>
        <taxon>Bacteria</taxon>
        <taxon>Pseudomonadati</taxon>
        <taxon>Planctomycetota</taxon>
        <taxon>Planctomycetia</taxon>
        <taxon>Isosphaerales</taxon>
        <taxon>Isosphaeraceae</taxon>
        <taxon>Tautonia</taxon>
    </lineage>
</organism>
<feature type="compositionally biased region" description="Basic and acidic residues" evidence="1">
    <location>
        <begin position="570"/>
        <end position="581"/>
    </location>
</feature>
<dbReference type="AlphaFoldDB" id="A0A432MED8"/>
<dbReference type="EMBL" id="RYZH01000057">
    <property type="protein sequence ID" value="RUL83670.1"/>
    <property type="molecule type" value="Genomic_DNA"/>
</dbReference>
<evidence type="ECO:0000256" key="1">
    <source>
        <dbReference type="SAM" id="MobiDB-lite"/>
    </source>
</evidence>
<evidence type="ECO:0000313" key="2">
    <source>
        <dbReference type="EMBL" id="RUL83670.1"/>
    </source>
</evidence>
<evidence type="ECO:0008006" key="4">
    <source>
        <dbReference type="Google" id="ProtNLM"/>
    </source>
</evidence>
<feature type="region of interest" description="Disordered" evidence="1">
    <location>
        <begin position="516"/>
        <end position="602"/>
    </location>
</feature>
<feature type="compositionally biased region" description="Low complexity" evidence="1">
    <location>
        <begin position="534"/>
        <end position="569"/>
    </location>
</feature>
<evidence type="ECO:0000313" key="3">
    <source>
        <dbReference type="Proteomes" id="UP000280296"/>
    </source>
</evidence>
<proteinExistence type="predicted"/>
<sequence length="602" mass="61422">MRSSWWKRIGAAPGDRGASGGRALVRARAIVPRPEALEPRQLLATFTVTSPADSGEGSLRDAIEQANRSREKDTIEFAPSAGDAIVLTAPLPALRGELDITGPSGNPVTISRDPSPETPEFRILTIAEDAVVKLEWLVISGGRADLGGGIFNQGSLVMNLCTVSGNTARFQGGGIYNEHVFGSNQATISGNVVEADATLGFGPSGVGRGGGLYNAGHVTLQTSSIVGNRANREGGGIYNINNLTLRTCTVSNNVAEGFIIAGGQVPAGRGGGIFNAQTLTIRNSTIAENRANRIGGGIFSNLSRGVPATVVPVRIETPTIQSSIVAGNPGGDLDVQTGPFESLGNNLFGTPPDIPTQPSDRVGVDPLLAPLADYGNSILLHALLPGSPAIDAGVYSESFPKDPRGVDRPRDATDIGAFESRGVDLTVVSGSGQSAPSGSPFPEPLVVSVSPRDDVPAAGGVVIFSPPAAGSSAIVSGNPVVIDSRGLASVQAVAGDVPGSYTVAAVSGGDRIAGFSLTNTSPPPSALGDPPPASSSSVIAADPAAEPAPSAPVSRQALPRPSRPRSPARTLRDALRERASRGDLPPSPATQRLLAWAARPSP</sequence>
<feature type="compositionally biased region" description="Pro residues" evidence="1">
    <location>
        <begin position="521"/>
        <end position="533"/>
    </location>
</feature>
<reference evidence="2 3" key="1">
    <citation type="submission" date="2018-12" db="EMBL/GenBank/DDBJ databases">
        <authorList>
            <person name="Toschakov S.V."/>
        </authorList>
    </citation>
    <scope>NUCLEOTIDE SEQUENCE [LARGE SCALE GENOMIC DNA]</scope>
    <source>
        <strain evidence="2 3">GM2012</strain>
    </source>
</reference>
<dbReference type="SUPFAM" id="SSF51126">
    <property type="entry name" value="Pectin lyase-like"/>
    <property type="match status" value="1"/>
</dbReference>
<dbReference type="OrthoDB" id="292920at2"/>
<dbReference type="InterPro" id="IPR011050">
    <property type="entry name" value="Pectin_lyase_fold/virulence"/>
</dbReference>
<dbReference type="RefSeq" id="WP_126727577.1">
    <property type="nucleotide sequence ID" value="NZ_RYZH01000057.1"/>
</dbReference>
<dbReference type="NCBIfam" id="NF041518">
    <property type="entry name" value="choice_anch_Q"/>
    <property type="match status" value="1"/>
</dbReference>
<comment type="caution">
    <text evidence="2">The sequence shown here is derived from an EMBL/GenBank/DDBJ whole genome shotgun (WGS) entry which is preliminary data.</text>
</comment>
<keyword evidence="3" id="KW-1185">Reference proteome</keyword>
<dbReference type="InterPro" id="IPR059226">
    <property type="entry name" value="Choice_anch_Q_dom"/>
</dbReference>
<reference evidence="2 3" key="2">
    <citation type="submission" date="2019-01" db="EMBL/GenBank/DDBJ databases">
        <title>Tautonia sociabilis, a novel thermotolerant planctomycete of Isosphaeraceae family, isolated from a 4000 m deep subterranean habitat.</title>
        <authorList>
            <person name="Kovaleva O.L."/>
            <person name="Elcheninov A.G."/>
            <person name="Van Heerden E."/>
            <person name="Toshchakov S.V."/>
            <person name="Novikov A."/>
            <person name="Bonch-Osmolovskaya E.A."/>
            <person name="Kublanov I.V."/>
        </authorList>
    </citation>
    <scope>NUCLEOTIDE SEQUENCE [LARGE SCALE GENOMIC DNA]</scope>
    <source>
        <strain evidence="2 3">GM2012</strain>
    </source>
</reference>
<name>A0A432MED8_9BACT</name>
<accession>A0A432MED8</accession>
<dbReference type="Proteomes" id="UP000280296">
    <property type="component" value="Unassembled WGS sequence"/>
</dbReference>
<protein>
    <recommendedName>
        <fullName evidence="4">Right-handed parallel beta-helix repeat-containing protein</fullName>
    </recommendedName>
</protein>